<dbReference type="Pfam" id="PF13645">
    <property type="entry name" value="YkuD_2"/>
    <property type="match status" value="1"/>
</dbReference>
<dbReference type="AlphaFoldDB" id="A0A4U1L364"/>
<evidence type="ECO:0000313" key="2">
    <source>
        <dbReference type="Proteomes" id="UP000309138"/>
    </source>
</evidence>
<dbReference type="InterPro" id="IPR006311">
    <property type="entry name" value="TAT_signal"/>
</dbReference>
<dbReference type="PROSITE" id="PS51318">
    <property type="entry name" value="TAT"/>
    <property type="match status" value="1"/>
</dbReference>
<proteinExistence type="predicted"/>
<accession>A0A4U1L364</accession>
<reference evidence="1 2" key="1">
    <citation type="submission" date="2019-04" db="EMBL/GenBank/DDBJ databases">
        <authorList>
            <person name="Yang Y."/>
            <person name="Wei D."/>
        </authorList>
    </citation>
    <scope>NUCLEOTIDE SEQUENCE [LARGE SCALE GENOMIC DNA]</scope>
    <source>
        <strain evidence="1 2">L-1-4w-11</strain>
    </source>
</reference>
<evidence type="ECO:0000313" key="1">
    <source>
        <dbReference type="EMBL" id="TKD50643.1"/>
    </source>
</evidence>
<keyword evidence="2" id="KW-1185">Reference proteome</keyword>
<protein>
    <submittedName>
        <fullName evidence="1">Murein L,D-transpeptidase catalytic domain family protein</fullName>
    </submittedName>
</protein>
<dbReference type="PANTHER" id="PTHR38477">
    <property type="entry name" value="HYPOTHETICAL EXPORTED PROTEIN"/>
    <property type="match status" value="1"/>
</dbReference>
<dbReference type="Proteomes" id="UP000309138">
    <property type="component" value="Unassembled WGS sequence"/>
</dbReference>
<gene>
    <name evidence="1" type="ORF">FBR43_07580</name>
</gene>
<dbReference type="InterPro" id="IPR032676">
    <property type="entry name" value="YkuD_2"/>
</dbReference>
<dbReference type="EMBL" id="SWKR01000002">
    <property type="protein sequence ID" value="TKD50643.1"/>
    <property type="molecule type" value="Genomic_DNA"/>
</dbReference>
<comment type="caution">
    <text evidence="1">The sequence shown here is derived from an EMBL/GenBank/DDBJ whole genome shotgun (WGS) entry which is preliminary data.</text>
</comment>
<organism evidence="1 2">
    <name type="scientific">Sphingomonas baiyangensis</name>
    <dbReference type="NCBI Taxonomy" id="2572576"/>
    <lineage>
        <taxon>Bacteria</taxon>
        <taxon>Pseudomonadati</taxon>
        <taxon>Pseudomonadota</taxon>
        <taxon>Alphaproteobacteria</taxon>
        <taxon>Sphingomonadales</taxon>
        <taxon>Sphingomonadaceae</taxon>
        <taxon>Sphingomonas</taxon>
    </lineage>
</organism>
<dbReference type="OrthoDB" id="9815195at2"/>
<name>A0A4U1L364_9SPHN</name>
<sequence>MLTEAASRRRFLRIGAGLAAMAVVPGCVSTKGVQTAGRTPPRPTPPAEATVMAPPPPRPVITHASGVAQPLFERAMAARAGNKAITQQDRIAIIDFAPASFRSRLYLIDVTSGRVQRHLVSHGSGSDPGHTGFLQRFSNEDGSEATCEGAFATSDYYVGQHGRSQRLLGLDPTNSNAFTRAIVVHGAWYAEKDMLVKHGKLGRSQGCFAVGDSELQRVFDHLGEGALIYAGKA</sequence>
<dbReference type="PANTHER" id="PTHR38477:SF1">
    <property type="entry name" value="MUREIN L,D-TRANSPEPTIDASE CATALYTIC DOMAIN FAMILY PROTEIN"/>
    <property type="match status" value="1"/>
</dbReference>
<dbReference type="RefSeq" id="WP_136942587.1">
    <property type="nucleotide sequence ID" value="NZ_SWKR01000002.1"/>
</dbReference>